<evidence type="ECO:0000259" key="11">
    <source>
        <dbReference type="SMART" id="SM00760"/>
    </source>
</evidence>
<evidence type="ECO:0000259" key="10">
    <source>
        <dbReference type="SMART" id="SM00382"/>
    </source>
</evidence>
<dbReference type="FunFam" id="3.40.50.300:FF:000668">
    <property type="entry name" value="Chromosomal replication initiator protein DnaA"/>
    <property type="match status" value="1"/>
</dbReference>
<evidence type="ECO:0000256" key="4">
    <source>
        <dbReference type="ARBA" id="ARBA00022741"/>
    </source>
</evidence>
<dbReference type="RefSeq" id="WP_217793458.1">
    <property type="nucleotide sequence ID" value="NZ_JAHSPG010000015.1"/>
</dbReference>
<evidence type="ECO:0000256" key="7">
    <source>
        <dbReference type="ARBA" id="ARBA00023125"/>
    </source>
</evidence>
<reference evidence="12" key="1">
    <citation type="submission" date="2021-06" db="EMBL/GenBank/DDBJ databases">
        <authorList>
            <person name="Huq M.A."/>
        </authorList>
    </citation>
    <scope>NUCLEOTIDE SEQUENCE</scope>
    <source>
        <strain evidence="12">MAH-26</strain>
    </source>
</reference>
<dbReference type="CDD" id="cd00009">
    <property type="entry name" value="AAA"/>
    <property type="match status" value="1"/>
</dbReference>
<organism evidence="12 13">
    <name type="scientific">Pinibacter aurantiacus</name>
    <dbReference type="NCBI Taxonomy" id="2851599"/>
    <lineage>
        <taxon>Bacteria</taxon>
        <taxon>Pseudomonadati</taxon>
        <taxon>Bacteroidota</taxon>
        <taxon>Chitinophagia</taxon>
        <taxon>Chitinophagales</taxon>
        <taxon>Chitinophagaceae</taxon>
        <taxon>Pinibacter</taxon>
    </lineage>
</organism>
<keyword evidence="3 8" id="KW-0235">DNA replication</keyword>
<dbReference type="PROSITE" id="PS01008">
    <property type="entry name" value="DNAA"/>
    <property type="match status" value="1"/>
</dbReference>
<keyword evidence="5 8" id="KW-0067">ATP-binding</keyword>
<sequence length="479" mass="55195">MVKADELDKVWSNCLDIIKDIVEWQHFNTWFEPISPVELRNNVLVIQVPSQFFYEYLEEHYVTLLGKTLRRVLGKEARLEYRIMVDSGNHKNKPLTMDVPAHGYKTFSNNEMDFPLVINNPVKNPFVIPGLKKMQIDPQLNPIYTFDAFVEGDSNRVARRAGKTVAEKPGANSFNPLVIYGGVGLGKTHLAQAIGNEVKRLHPNKVVLYVSSEKFINQFIDHSRNNAINDFIHFYQLIDVLILDDVQFFMRAEKSQDAFFAIFNHLHQSGKQLILTSDKPPKDLDGVQERLLSRFRWGLSADLQVPDYETRIEILERKMKNDGLDMPKEVVKYLAYNINSNVRELEGALISLLAQSSLNRREIDLDLAKKVLRNFVKTSSKEITIEAIQKMVCDFYDVPYDKLLQKTRKREIVQARQITMYLAKAFTKNSLKTIGEHFGGRDHTTVIHSCQTVKDLMDTDGLFRENVMELQQKVQLAAM</sequence>
<comment type="subcellular location">
    <subcellularLocation>
        <location evidence="8">Cytoplasm</location>
    </subcellularLocation>
</comment>
<feature type="binding site" evidence="8">
    <location>
        <position position="188"/>
    </location>
    <ligand>
        <name>ATP</name>
        <dbReference type="ChEBI" id="CHEBI:30616"/>
    </ligand>
</feature>
<dbReference type="Pfam" id="PF11638">
    <property type="entry name" value="DnaA_N"/>
    <property type="match status" value="1"/>
</dbReference>
<comment type="subunit">
    <text evidence="8">Oligomerizes as a right-handed, spiral filament on DNA at oriC.</text>
</comment>
<evidence type="ECO:0000256" key="1">
    <source>
        <dbReference type="ARBA" id="ARBA00006583"/>
    </source>
</evidence>
<dbReference type="SMART" id="SM00382">
    <property type="entry name" value="AAA"/>
    <property type="match status" value="1"/>
</dbReference>
<dbReference type="GO" id="GO:0006270">
    <property type="term" value="P:DNA replication initiation"/>
    <property type="evidence" value="ECO:0007669"/>
    <property type="project" value="UniProtKB-UniRule"/>
</dbReference>
<name>A0A9E2SAB6_9BACT</name>
<dbReference type="Pfam" id="PF00308">
    <property type="entry name" value="Bac_DnaA"/>
    <property type="match status" value="1"/>
</dbReference>
<dbReference type="CDD" id="cd06571">
    <property type="entry name" value="Bac_DnaA_C"/>
    <property type="match status" value="1"/>
</dbReference>
<keyword evidence="7 8" id="KW-0238">DNA-binding</keyword>
<proteinExistence type="inferred from homology"/>
<dbReference type="HAMAP" id="MF_00377">
    <property type="entry name" value="DnaA_bact"/>
    <property type="match status" value="1"/>
</dbReference>
<dbReference type="InterPro" id="IPR003593">
    <property type="entry name" value="AAA+_ATPase"/>
</dbReference>
<dbReference type="Proteomes" id="UP000812270">
    <property type="component" value="Unassembled WGS sequence"/>
</dbReference>
<dbReference type="EMBL" id="JAHSPG010000015">
    <property type="protein sequence ID" value="MBV4359361.1"/>
    <property type="molecule type" value="Genomic_DNA"/>
</dbReference>
<comment type="caution">
    <text evidence="8">Lacks conserved residue(s) required for the propagation of feature annotation.</text>
</comment>
<gene>
    <name evidence="8 12" type="primary">dnaA</name>
    <name evidence="12" type="ORF">KTO63_19485</name>
</gene>
<dbReference type="GO" id="GO:0005886">
    <property type="term" value="C:plasma membrane"/>
    <property type="evidence" value="ECO:0007669"/>
    <property type="project" value="TreeGrafter"/>
</dbReference>
<dbReference type="GO" id="GO:0005524">
    <property type="term" value="F:ATP binding"/>
    <property type="evidence" value="ECO:0007669"/>
    <property type="project" value="UniProtKB-UniRule"/>
</dbReference>
<dbReference type="GO" id="GO:0006275">
    <property type="term" value="P:regulation of DNA replication"/>
    <property type="evidence" value="ECO:0007669"/>
    <property type="project" value="UniProtKB-UniRule"/>
</dbReference>
<dbReference type="GO" id="GO:0005737">
    <property type="term" value="C:cytoplasm"/>
    <property type="evidence" value="ECO:0007669"/>
    <property type="project" value="UniProtKB-SubCell"/>
</dbReference>
<evidence type="ECO:0000313" key="13">
    <source>
        <dbReference type="Proteomes" id="UP000812270"/>
    </source>
</evidence>
<accession>A0A9E2SAB6</accession>
<evidence type="ECO:0000256" key="5">
    <source>
        <dbReference type="ARBA" id="ARBA00022840"/>
    </source>
</evidence>
<dbReference type="SMART" id="SM00760">
    <property type="entry name" value="Bac_DnaA_C"/>
    <property type="match status" value="1"/>
</dbReference>
<dbReference type="PANTHER" id="PTHR30050:SF2">
    <property type="entry name" value="CHROMOSOMAL REPLICATION INITIATOR PROTEIN DNAA"/>
    <property type="match status" value="1"/>
</dbReference>
<dbReference type="GO" id="GO:0008289">
    <property type="term" value="F:lipid binding"/>
    <property type="evidence" value="ECO:0007669"/>
    <property type="project" value="UniProtKB-KW"/>
</dbReference>
<feature type="binding site" evidence="8">
    <location>
        <position position="187"/>
    </location>
    <ligand>
        <name>ATP</name>
        <dbReference type="ChEBI" id="CHEBI:30616"/>
    </ligand>
</feature>
<dbReference type="InterPro" id="IPR013317">
    <property type="entry name" value="DnaA_dom"/>
</dbReference>
<feature type="region of interest" description="Domain IV, binds dsDNA" evidence="8">
    <location>
        <begin position="357"/>
        <end position="479"/>
    </location>
</feature>
<protein>
    <recommendedName>
        <fullName evidence="8 9">Chromosomal replication initiator protein DnaA</fullName>
    </recommendedName>
</protein>
<dbReference type="Pfam" id="PF08299">
    <property type="entry name" value="Bac_DnaA_C"/>
    <property type="match status" value="1"/>
</dbReference>
<comment type="similarity">
    <text evidence="1 8">Belongs to the DnaA family.</text>
</comment>
<feature type="region of interest" description="Domain I, interacts with DnaA modulators" evidence="8">
    <location>
        <begin position="1"/>
        <end position="120"/>
    </location>
</feature>
<dbReference type="InterPro" id="IPR018312">
    <property type="entry name" value="Chromosome_initiator_DnaA_CS"/>
</dbReference>
<evidence type="ECO:0000256" key="3">
    <source>
        <dbReference type="ARBA" id="ARBA00022705"/>
    </source>
</evidence>
<keyword evidence="4 8" id="KW-0547">Nucleotide-binding</keyword>
<dbReference type="InterPro" id="IPR001957">
    <property type="entry name" value="Chromosome_initiator_DnaA"/>
</dbReference>
<feature type="binding site" evidence="8">
    <location>
        <position position="184"/>
    </location>
    <ligand>
        <name>ATP</name>
        <dbReference type="ChEBI" id="CHEBI:30616"/>
    </ligand>
</feature>
<comment type="domain">
    <text evidence="8">Domain I is involved in oligomerization and binding regulators, domain II is flexibile and of varying length in different bacteria, domain III forms the AAA+ region, while domain IV binds dsDNA.</text>
</comment>
<keyword evidence="6 8" id="KW-0446">Lipid-binding</keyword>
<comment type="function">
    <text evidence="8">Plays an essential role in the initiation and regulation of chromosomal replication. ATP-DnaA binds to the origin of replication (oriC) to initiate formation of the DNA replication initiation complex once per cell cycle. Binds the DnaA box (a 9 base pair repeat at the origin) and separates the double-stranded (ds)DNA. Forms a right-handed helical filament on oriC DNA; dsDNA binds to the exterior of the filament while single-stranded (ss)DNA is stabiized in the filament's interior. The ATP-DnaA-oriC complex binds and stabilizes one strand of the AT-rich DNA unwinding element (DUE), permitting loading of DNA polymerase. After initiation quickly degrades to an ADP-DnaA complex that is not apt for DNA replication. Binds acidic phospholipids.</text>
</comment>
<dbReference type="NCBIfam" id="TIGR00362">
    <property type="entry name" value="DnaA"/>
    <property type="match status" value="1"/>
</dbReference>
<evidence type="ECO:0000256" key="9">
    <source>
        <dbReference type="NCBIfam" id="TIGR00362"/>
    </source>
</evidence>
<comment type="caution">
    <text evidence="12">The sequence shown here is derived from an EMBL/GenBank/DDBJ whole genome shotgun (WGS) entry which is preliminary data.</text>
</comment>
<evidence type="ECO:0000256" key="8">
    <source>
        <dbReference type="HAMAP-Rule" id="MF_00377"/>
    </source>
</evidence>
<evidence type="ECO:0000313" key="12">
    <source>
        <dbReference type="EMBL" id="MBV4359361.1"/>
    </source>
</evidence>
<evidence type="ECO:0000256" key="6">
    <source>
        <dbReference type="ARBA" id="ARBA00023121"/>
    </source>
</evidence>
<keyword evidence="2 8" id="KW-0963">Cytoplasm</keyword>
<evidence type="ECO:0000256" key="2">
    <source>
        <dbReference type="ARBA" id="ARBA00022490"/>
    </source>
</evidence>
<dbReference type="AlphaFoldDB" id="A0A9E2SAB6"/>
<feature type="domain" description="Chromosomal replication initiator DnaA C-terminal" evidence="11">
    <location>
        <begin position="384"/>
        <end position="453"/>
    </location>
</feature>
<dbReference type="InterPro" id="IPR013159">
    <property type="entry name" value="DnaA_C"/>
</dbReference>
<dbReference type="InterPro" id="IPR024633">
    <property type="entry name" value="DnaA_N_dom"/>
</dbReference>
<dbReference type="GO" id="GO:0003688">
    <property type="term" value="F:DNA replication origin binding"/>
    <property type="evidence" value="ECO:0007669"/>
    <property type="project" value="UniProtKB-UniRule"/>
</dbReference>
<feature type="domain" description="AAA+ ATPase" evidence="10">
    <location>
        <begin position="173"/>
        <end position="303"/>
    </location>
</feature>
<keyword evidence="13" id="KW-1185">Reference proteome</keyword>
<feature type="binding site" evidence="8">
    <location>
        <position position="186"/>
    </location>
    <ligand>
        <name>ATP</name>
        <dbReference type="ChEBI" id="CHEBI:30616"/>
    </ligand>
</feature>
<dbReference type="PANTHER" id="PTHR30050">
    <property type="entry name" value="CHROMOSOMAL REPLICATION INITIATOR PROTEIN DNAA"/>
    <property type="match status" value="1"/>
</dbReference>